<dbReference type="PANTHER" id="PTHR43775">
    <property type="entry name" value="FATTY ACID SYNTHASE"/>
    <property type="match status" value="1"/>
</dbReference>
<evidence type="ECO:0000256" key="2">
    <source>
        <dbReference type="ARBA" id="ARBA00022553"/>
    </source>
</evidence>
<keyword evidence="1" id="KW-0596">Phosphopantetheine</keyword>
<dbReference type="InterPro" id="IPR014031">
    <property type="entry name" value="Ketoacyl_synth_C"/>
</dbReference>
<protein>
    <recommendedName>
        <fullName evidence="4">Beta-ketoacyl synthase C-terminal domain-containing protein</fullName>
    </recommendedName>
</protein>
<evidence type="ECO:0000256" key="1">
    <source>
        <dbReference type="ARBA" id="ARBA00022450"/>
    </source>
</evidence>
<evidence type="ECO:0000313" key="5">
    <source>
        <dbReference type="EMBL" id="ORA77037.1"/>
    </source>
</evidence>
<feature type="non-terminal residue" evidence="5">
    <location>
        <position position="1"/>
    </location>
</feature>
<sequence length="69" mass="7381">GALGLMKTVLAVQHGVVPPNLHFTRMPKALAEIETNLFVPQEVTPWPSDNGPRRAAVSSYGFSGTNVHA</sequence>
<dbReference type="RefSeq" id="WP_346243007.1">
    <property type="nucleotide sequence ID" value="NZ_MVHT01000383.1"/>
</dbReference>
<keyword evidence="2" id="KW-0597">Phosphoprotein</keyword>
<dbReference type="AlphaFoldDB" id="A0A1X0DXG6"/>
<dbReference type="Proteomes" id="UP000192739">
    <property type="component" value="Unassembled WGS sequence"/>
</dbReference>
<dbReference type="GO" id="GO:0005737">
    <property type="term" value="C:cytoplasm"/>
    <property type="evidence" value="ECO:0007669"/>
    <property type="project" value="TreeGrafter"/>
</dbReference>
<dbReference type="EMBL" id="MVHT01000383">
    <property type="protein sequence ID" value="ORA77037.1"/>
    <property type="molecule type" value="Genomic_DNA"/>
</dbReference>
<dbReference type="InterPro" id="IPR050091">
    <property type="entry name" value="PKS_NRPS_Biosynth_Enz"/>
</dbReference>
<feature type="domain" description="Beta-ketoacyl synthase C-terminal" evidence="4">
    <location>
        <begin position="1"/>
        <end position="23"/>
    </location>
</feature>
<proteinExistence type="predicted"/>
<accession>A0A1X0DXG6</accession>
<organism evidence="5 6">
    <name type="scientific">Mycobacterium intermedium</name>
    <dbReference type="NCBI Taxonomy" id="28445"/>
    <lineage>
        <taxon>Bacteria</taxon>
        <taxon>Bacillati</taxon>
        <taxon>Actinomycetota</taxon>
        <taxon>Actinomycetes</taxon>
        <taxon>Mycobacteriales</taxon>
        <taxon>Mycobacteriaceae</taxon>
        <taxon>Mycobacterium</taxon>
        <taxon>Mycobacterium simiae complex</taxon>
    </lineage>
</organism>
<dbReference type="PANTHER" id="PTHR43775:SF37">
    <property type="entry name" value="SI:DKEY-61P9.11"/>
    <property type="match status" value="1"/>
</dbReference>
<dbReference type="Gene3D" id="3.40.47.10">
    <property type="match status" value="1"/>
</dbReference>
<keyword evidence="3" id="KW-0511">Multifunctional enzyme</keyword>
<gene>
    <name evidence="5" type="ORF">BST27_31220</name>
</gene>
<feature type="non-terminal residue" evidence="5">
    <location>
        <position position="69"/>
    </location>
</feature>
<dbReference type="GO" id="GO:0071770">
    <property type="term" value="P:DIM/DIP cell wall layer assembly"/>
    <property type="evidence" value="ECO:0007669"/>
    <property type="project" value="TreeGrafter"/>
</dbReference>
<evidence type="ECO:0000256" key="3">
    <source>
        <dbReference type="ARBA" id="ARBA00023268"/>
    </source>
</evidence>
<evidence type="ECO:0000313" key="6">
    <source>
        <dbReference type="Proteomes" id="UP000192739"/>
    </source>
</evidence>
<dbReference type="SUPFAM" id="SSF53901">
    <property type="entry name" value="Thiolase-like"/>
    <property type="match status" value="1"/>
</dbReference>
<dbReference type="Pfam" id="PF02801">
    <property type="entry name" value="Ketoacyl-synt_C"/>
    <property type="match status" value="1"/>
</dbReference>
<comment type="caution">
    <text evidence="5">The sequence shown here is derived from an EMBL/GenBank/DDBJ whole genome shotgun (WGS) entry which is preliminary data.</text>
</comment>
<name>A0A1X0DXG6_MYCIE</name>
<evidence type="ECO:0000259" key="4">
    <source>
        <dbReference type="Pfam" id="PF02801"/>
    </source>
</evidence>
<keyword evidence="6" id="KW-1185">Reference proteome</keyword>
<dbReference type="GO" id="GO:0004312">
    <property type="term" value="F:fatty acid synthase activity"/>
    <property type="evidence" value="ECO:0007669"/>
    <property type="project" value="TreeGrafter"/>
</dbReference>
<dbReference type="GO" id="GO:0006633">
    <property type="term" value="P:fatty acid biosynthetic process"/>
    <property type="evidence" value="ECO:0007669"/>
    <property type="project" value="TreeGrafter"/>
</dbReference>
<reference evidence="5 6" key="1">
    <citation type="submission" date="2017-02" db="EMBL/GenBank/DDBJ databases">
        <title>The new phylogeny of genus Mycobacterium.</title>
        <authorList>
            <person name="Tortoli E."/>
            <person name="Trovato A."/>
            <person name="Cirillo D.M."/>
        </authorList>
    </citation>
    <scope>NUCLEOTIDE SEQUENCE [LARGE SCALE GENOMIC DNA]</scope>
    <source>
        <strain evidence="5 6">DSM 44049</strain>
    </source>
</reference>
<dbReference type="GO" id="GO:0005886">
    <property type="term" value="C:plasma membrane"/>
    <property type="evidence" value="ECO:0007669"/>
    <property type="project" value="TreeGrafter"/>
</dbReference>
<dbReference type="InterPro" id="IPR016039">
    <property type="entry name" value="Thiolase-like"/>
</dbReference>